<keyword evidence="7" id="KW-1185">Reference proteome</keyword>
<dbReference type="Pfam" id="PF01580">
    <property type="entry name" value="FtsK_SpoIIIE"/>
    <property type="match status" value="1"/>
</dbReference>
<name>A0A840DGU0_9MICO</name>
<keyword evidence="2 3" id="KW-0067">ATP-binding</keyword>
<feature type="binding site" evidence="3">
    <location>
        <begin position="549"/>
        <end position="556"/>
    </location>
    <ligand>
        <name>ATP</name>
        <dbReference type="ChEBI" id="CHEBI:30616"/>
    </ligand>
</feature>
<evidence type="ECO:0000313" key="7">
    <source>
        <dbReference type="Proteomes" id="UP000571183"/>
    </source>
</evidence>
<organism evidence="6 7">
    <name type="scientific">Canibacter oris</name>
    <dbReference type="NCBI Taxonomy" id="1365628"/>
    <lineage>
        <taxon>Bacteria</taxon>
        <taxon>Bacillati</taxon>
        <taxon>Actinomycetota</taxon>
        <taxon>Actinomycetes</taxon>
        <taxon>Micrococcales</taxon>
        <taxon>Microbacteriaceae</taxon>
        <taxon>Canibacter</taxon>
    </lineage>
</organism>
<dbReference type="RefSeq" id="WP_183304214.1">
    <property type="nucleotide sequence ID" value="NZ_JACIFD010000002.1"/>
</dbReference>
<sequence>MRLRDGATERVCRAEFDPTVTVQQLLYGLLSVTVTSAQQADGGDVDHSEYDVLARNHGGQQWRVMDPQQLLRETGLLHGCEVRVRPRLKGAARGRFAAGLQPAAVKQGSWGVVQPRAAAFTGQTEVAFVIVHPGRDNQLSGAAGPSGAAALLNTGAAPKLTVATLLRHGAKQLGDTGEQQPTESSLAGAAAGLHGGFPLYGAVAPLLIAVIVFLVLQNPLVLLFGVLTPALLVAGKLDGRHQRRQQTQHRARTQWQQALLGTVQQQHLARLRELTQSIAVMPLPLRSLFAPGAAASFSTSSAQRELLLRGAWQQMLTPPAVADTEACLFATANGVLPLRNTVIYSDSPEQLLAACHALLAQLLYRYCPEELQLRYTAEHLPVQLLESLSLVSAYTELQSQAAPRLSVQLEVLLEMGTSTEHSQLGQLTLGRTDPHPKNNLENRAEEVRLVFVQIRNGVAAAPEWVAAAGLLQLPHQEFREFCATLAPLRPQRMLVAAAAPQWLQLQGFHDLPNVAAVIRNWQNSRYIAQLSADFCLDLDDDGPHFLLGGTTGSGKSELLQNLLLSLACQSPPELLRMVLVDYKGGTSFGQIAALPHVEATVTDLAAAGVKRLFTLLRLEMQAREERLRSAGCANISEFNNRNQPQRVMPKLLVVIDEFAALLLEHPGAEQAVVDFAQRGRALGIHLVLSTQRPAGAISDKIRANIETRIALRVTTAVESQDIIGSASAAEIAKTDKGRCYVRGATGLRQATVQPVNVAVPDRAAIRLIFPDSLAAAAQPPAKLAANDAANTQPATIAAKLTTVLKNAAAACSESPAAAAHSALWVPELPRKLTLKACEFARAEHLETYRQRQLTGTDLARVTLLLGGAGSGKTSAIAAIAHSWHSCTHTAAPENTIARTMAMSRTARHTIYLSATQTNDRFRVLQTLTQAKDALREGGKVLLVLDEATPVYTAISRGDTKIMQALREIMMQPQARTIITAQQQRLIPPELQQEVQHTWYCDSISANASAQLPYALQEILEPQLQITGRALHATHKELLQFATVAPHMRQLLHKIAEPQRRPSAASWAVDAVTGSAIQVPQQGLVILSCKTVQALTQIMAKTVAALADTELRQLPACPAAAPQQPNISAALSAVYNGNRSHALLITDLTQLAEPTIAELLQLHTAAAALPETAPLILIGAVRKTPATWQQRQLYAAADTVLCCGLDDSEQPPAVLLPHLDRFAKLSPLQGYLVQQDNCQLVDFASSEEAAC</sequence>
<evidence type="ECO:0000313" key="6">
    <source>
        <dbReference type="EMBL" id="MBB4070985.1"/>
    </source>
</evidence>
<keyword evidence="4" id="KW-1133">Transmembrane helix</keyword>
<dbReference type="GO" id="GO:0005524">
    <property type="term" value="F:ATP binding"/>
    <property type="evidence" value="ECO:0007669"/>
    <property type="project" value="UniProtKB-UniRule"/>
</dbReference>
<feature type="domain" description="FtsK" evidence="5">
    <location>
        <begin position="531"/>
        <end position="720"/>
    </location>
</feature>
<dbReference type="PANTHER" id="PTHR22683:SF1">
    <property type="entry name" value="TYPE VII SECRETION SYSTEM PROTEIN ESSC"/>
    <property type="match status" value="1"/>
</dbReference>
<dbReference type="Gene3D" id="3.40.50.300">
    <property type="entry name" value="P-loop containing nucleotide triphosphate hydrolases"/>
    <property type="match status" value="2"/>
</dbReference>
<comment type="caution">
    <text evidence="6">The sequence shown here is derived from an EMBL/GenBank/DDBJ whole genome shotgun (WGS) entry which is preliminary data.</text>
</comment>
<dbReference type="EMBL" id="JACIFD010000002">
    <property type="protein sequence ID" value="MBB4070985.1"/>
    <property type="molecule type" value="Genomic_DNA"/>
</dbReference>
<evidence type="ECO:0000256" key="3">
    <source>
        <dbReference type="PROSITE-ProRule" id="PRU00289"/>
    </source>
</evidence>
<dbReference type="SUPFAM" id="SSF52540">
    <property type="entry name" value="P-loop containing nucleoside triphosphate hydrolases"/>
    <property type="match status" value="2"/>
</dbReference>
<keyword evidence="4" id="KW-0812">Transmembrane</keyword>
<dbReference type="InterPro" id="IPR002543">
    <property type="entry name" value="FtsK_dom"/>
</dbReference>
<evidence type="ECO:0000259" key="5">
    <source>
        <dbReference type="PROSITE" id="PS50901"/>
    </source>
</evidence>
<dbReference type="PROSITE" id="PS50901">
    <property type="entry name" value="FTSK"/>
    <property type="match status" value="1"/>
</dbReference>
<evidence type="ECO:0000256" key="2">
    <source>
        <dbReference type="ARBA" id="ARBA00022840"/>
    </source>
</evidence>
<dbReference type="Proteomes" id="UP000571183">
    <property type="component" value="Unassembled WGS sequence"/>
</dbReference>
<evidence type="ECO:0000256" key="1">
    <source>
        <dbReference type="ARBA" id="ARBA00022741"/>
    </source>
</evidence>
<dbReference type="InterPro" id="IPR027417">
    <property type="entry name" value="P-loop_NTPase"/>
</dbReference>
<proteinExistence type="predicted"/>
<keyword evidence="4" id="KW-0472">Membrane</keyword>
<feature type="transmembrane region" description="Helical" evidence="4">
    <location>
        <begin position="197"/>
        <end position="214"/>
    </location>
</feature>
<accession>A0A840DGU0</accession>
<dbReference type="InterPro" id="IPR003593">
    <property type="entry name" value="AAA+_ATPase"/>
</dbReference>
<dbReference type="SMART" id="SM00382">
    <property type="entry name" value="AAA"/>
    <property type="match status" value="2"/>
</dbReference>
<dbReference type="PANTHER" id="PTHR22683">
    <property type="entry name" value="SPORULATION PROTEIN RELATED"/>
    <property type="match status" value="1"/>
</dbReference>
<reference evidence="6" key="1">
    <citation type="submission" date="2020-08" db="EMBL/GenBank/DDBJ databases">
        <title>Sequencing the genomes of 1000 actinobacteria strains.</title>
        <authorList>
            <person name="Klenk H.-P."/>
        </authorList>
    </citation>
    <scope>NUCLEOTIDE SEQUENCE [LARGE SCALE GENOMIC DNA]</scope>
    <source>
        <strain evidence="6">DSM 27064</strain>
    </source>
</reference>
<dbReference type="AlphaFoldDB" id="A0A840DGU0"/>
<dbReference type="GO" id="GO:0003677">
    <property type="term" value="F:DNA binding"/>
    <property type="evidence" value="ECO:0007669"/>
    <property type="project" value="InterPro"/>
</dbReference>
<dbReference type="CDD" id="cd01127">
    <property type="entry name" value="TrwB_TraG_TraD_VirD4"/>
    <property type="match status" value="1"/>
</dbReference>
<dbReference type="InterPro" id="IPR050206">
    <property type="entry name" value="FtsK/SpoIIIE/SftA"/>
</dbReference>
<gene>
    <name evidence="6" type="ORF">F5897_000269</name>
</gene>
<keyword evidence="1 3" id="KW-0547">Nucleotide-binding</keyword>
<protein>
    <submittedName>
        <fullName evidence="6">Putative ATPase</fullName>
    </submittedName>
</protein>
<evidence type="ECO:0000256" key="4">
    <source>
        <dbReference type="SAM" id="Phobius"/>
    </source>
</evidence>